<dbReference type="EMBL" id="KN826846">
    <property type="protein sequence ID" value="KIK77752.1"/>
    <property type="molecule type" value="Genomic_DNA"/>
</dbReference>
<dbReference type="OrthoDB" id="3359487at2759"/>
<sequence>MSQDRVLGLRNFELDDRELVLLEQLHNVHNVLKTLKDTTLYFSHSTPNLATVIPAMDLIDEKLTTYSLDHKYSPTIHATNVNWEESWIDAPRDLVGDTSECSYTREETDDHNSLGKDTPKLKKDNFFNTMVALTPPKPSELGDELLEALPLH</sequence>
<evidence type="ECO:0000313" key="2">
    <source>
        <dbReference type="Proteomes" id="UP000054538"/>
    </source>
</evidence>
<name>A0A0D0C3K2_9AGAM</name>
<dbReference type="AlphaFoldDB" id="A0A0D0C3K2"/>
<dbReference type="HOGENOM" id="CLU_1722951_0_0_1"/>
<accession>A0A0D0C3K2</accession>
<proteinExistence type="predicted"/>
<dbReference type="Proteomes" id="UP000054538">
    <property type="component" value="Unassembled WGS sequence"/>
</dbReference>
<gene>
    <name evidence="1" type="ORF">PAXRUDRAFT_17287</name>
</gene>
<dbReference type="InParanoid" id="A0A0D0C3K2"/>
<organism evidence="1 2">
    <name type="scientific">Paxillus rubicundulus Ve08.2h10</name>
    <dbReference type="NCBI Taxonomy" id="930991"/>
    <lineage>
        <taxon>Eukaryota</taxon>
        <taxon>Fungi</taxon>
        <taxon>Dikarya</taxon>
        <taxon>Basidiomycota</taxon>
        <taxon>Agaricomycotina</taxon>
        <taxon>Agaricomycetes</taxon>
        <taxon>Agaricomycetidae</taxon>
        <taxon>Boletales</taxon>
        <taxon>Paxilineae</taxon>
        <taxon>Paxillaceae</taxon>
        <taxon>Paxillus</taxon>
    </lineage>
</organism>
<reference evidence="2" key="2">
    <citation type="submission" date="2015-01" db="EMBL/GenBank/DDBJ databases">
        <title>Evolutionary Origins and Diversification of the Mycorrhizal Mutualists.</title>
        <authorList>
            <consortium name="DOE Joint Genome Institute"/>
            <consortium name="Mycorrhizal Genomics Consortium"/>
            <person name="Kohler A."/>
            <person name="Kuo A."/>
            <person name="Nagy L.G."/>
            <person name="Floudas D."/>
            <person name="Copeland A."/>
            <person name="Barry K.W."/>
            <person name="Cichocki N."/>
            <person name="Veneault-Fourrey C."/>
            <person name="LaButti K."/>
            <person name="Lindquist E.A."/>
            <person name="Lipzen A."/>
            <person name="Lundell T."/>
            <person name="Morin E."/>
            <person name="Murat C."/>
            <person name="Riley R."/>
            <person name="Ohm R."/>
            <person name="Sun H."/>
            <person name="Tunlid A."/>
            <person name="Henrissat B."/>
            <person name="Grigoriev I.V."/>
            <person name="Hibbett D.S."/>
            <person name="Martin F."/>
        </authorList>
    </citation>
    <scope>NUCLEOTIDE SEQUENCE [LARGE SCALE GENOMIC DNA]</scope>
    <source>
        <strain evidence="2">Ve08.2h10</strain>
    </source>
</reference>
<protein>
    <submittedName>
        <fullName evidence="1">Uncharacterized protein</fullName>
    </submittedName>
</protein>
<evidence type="ECO:0000313" key="1">
    <source>
        <dbReference type="EMBL" id="KIK77752.1"/>
    </source>
</evidence>
<reference evidence="1 2" key="1">
    <citation type="submission" date="2014-04" db="EMBL/GenBank/DDBJ databases">
        <authorList>
            <consortium name="DOE Joint Genome Institute"/>
            <person name="Kuo A."/>
            <person name="Kohler A."/>
            <person name="Jargeat P."/>
            <person name="Nagy L.G."/>
            <person name="Floudas D."/>
            <person name="Copeland A."/>
            <person name="Barry K.W."/>
            <person name="Cichocki N."/>
            <person name="Veneault-Fourrey C."/>
            <person name="LaButti K."/>
            <person name="Lindquist E.A."/>
            <person name="Lipzen A."/>
            <person name="Lundell T."/>
            <person name="Morin E."/>
            <person name="Murat C."/>
            <person name="Sun H."/>
            <person name="Tunlid A."/>
            <person name="Henrissat B."/>
            <person name="Grigoriev I.V."/>
            <person name="Hibbett D.S."/>
            <person name="Martin F."/>
            <person name="Nordberg H.P."/>
            <person name="Cantor M.N."/>
            <person name="Hua S.X."/>
        </authorList>
    </citation>
    <scope>NUCLEOTIDE SEQUENCE [LARGE SCALE GENOMIC DNA]</scope>
    <source>
        <strain evidence="1 2">Ve08.2h10</strain>
    </source>
</reference>
<keyword evidence="2" id="KW-1185">Reference proteome</keyword>